<dbReference type="InterPro" id="IPR033939">
    <property type="entry name" value="BCAT_family"/>
</dbReference>
<dbReference type="InterPro" id="IPR036038">
    <property type="entry name" value="Aminotransferase-like"/>
</dbReference>
<comment type="cofactor">
    <cofactor evidence="1 16">
        <name>pyridoxal 5'-phosphate</name>
        <dbReference type="ChEBI" id="CHEBI:597326"/>
    </cofactor>
</comment>
<dbReference type="EMBL" id="QXHD01000004">
    <property type="protein sequence ID" value="NEZ56716.1"/>
    <property type="molecule type" value="Genomic_DNA"/>
</dbReference>
<name>A0A6M0RKJ2_9CYAN</name>
<evidence type="ECO:0000256" key="15">
    <source>
        <dbReference type="RuleBase" id="RU004106"/>
    </source>
</evidence>
<comment type="catalytic activity">
    <reaction evidence="13 17">
        <text>L-isoleucine + 2-oxoglutarate = (S)-3-methyl-2-oxopentanoate + L-glutamate</text>
        <dbReference type="Rhea" id="RHEA:24801"/>
        <dbReference type="ChEBI" id="CHEBI:16810"/>
        <dbReference type="ChEBI" id="CHEBI:29985"/>
        <dbReference type="ChEBI" id="CHEBI:35146"/>
        <dbReference type="ChEBI" id="CHEBI:58045"/>
        <dbReference type="EC" id="2.6.1.42"/>
    </reaction>
</comment>
<dbReference type="PANTHER" id="PTHR42743:SF4">
    <property type="entry name" value="BRANCHED-CHAIN-AMINO-ACID AMINOTRANSFERASE-RELATED"/>
    <property type="match status" value="1"/>
</dbReference>
<dbReference type="InterPro" id="IPR005785">
    <property type="entry name" value="B_amino_transI"/>
</dbReference>
<evidence type="ECO:0000256" key="12">
    <source>
        <dbReference type="ARBA" id="ARBA00048212"/>
    </source>
</evidence>
<dbReference type="Proteomes" id="UP000481033">
    <property type="component" value="Unassembled WGS sequence"/>
</dbReference>
<dbReference type="InterPro" id="IPR043132">
    <property type="entry name" value="BCAT-like_C"/>
</dbReference>
<keyword evidence="7 17" id="KW-0032">Aminotransferase</keyword>
<comment type="similarity">
    <text evidence="6 15">Belongs to the class-IV pyridoxal-phosphate-dependent aminotransferase family.</text>
</comment>
<evidence type="ECO:0000256" key="9">
    <source>
        <dbReference type="ARBA" id="ARBA00022679"/>
    </source>
</evidence>
<evidence type="ECO:0000256" key="16">
    <source>
        <dbReference type="RuleBase" id="RU004516"/>
    </source>
</evidence>
<dbReference type="CDD" id="cd01557">
    <property type="entry name" value="BCAT_beta_family"/>
    <property type="match status" value="1"/>
</dbReference>
<evidence type="ECO:0000256" key="11">
    <source>
        <dbReference type="ARBA" id="ARBA00023304"/>
    </source>
</evidence>
<evidence type="ECO:0000256" key="13">
    <source>
        <dbReference type="ARBA" id="ARBA00048798"/>
    </source>
</evidence>
<dbReference type="PANTHER" id="PTHR42743">
    <property type="entry name" value="AMINO-ACID AMINOTRANSFERASE"/>
    <property type="match status" value="1"/>
</dbReference>
<keyword evidence="9 17" id="KW-0808">Transferase</keyword>
<dbReference type="GO" id="GO:0009097">
    <property type="term" value="P:isoleucine biosynthetic process"/>
    <property type="evidence" value="ECO:0007669"/>
    <property type="project" value="UniProtKB-UniPathway"/>
</dbReference>
<dbReference type="GO" id="GO:0004084">
    <property type="term" value="F:branched-chain-amino-acid transaminase activity"/>
    <property type="evidence" value="ECO:0007669"/>
    <property type="project" value="UniProtKB-EC"/>
</dbReference>
<comment type="catalytic activity">
    <reaction evidence="14 17">
        <text>L-leucine + 2-oxoglutarate = 4-methyl-2-oxopentanoate + L-glutamate</text>
        <dbReference type="Rhea" id="RHEA:18321"/>
        <dbReference type="ChEBI" id="CHEBI:16810"/>
        <dbReference type="ChEBI" id="CHEBI:17865"/>
        <dbReference type="ChEBI" id="CHEBI:29985"/>
        <dbReference type="ChEBI" id="CHEBI:57427"/>
        <dbReference type="EC" id="2.6.1.42"/>
    </reaction>
</comment>
<comment type="pathway">
    <text evidence="3 17">Amino-acid biosynthesis; L-isoleucine biosynthesis; L-isoleucine from 2-oxobutanoate: step 4/4.</text>
</comment>
<evidence type="ECO:0000313" key="18">
    <source>
        <dbReference type="EMBL" id="NEZ56716.1"/>
    </source>
</evidence>
<dbReference type="InterPro" id="IPR018300">
    <property type="entry name" value="Aminotrans_IV_CS"/>
</dbReference>
<dbReference type="UniPathway" id="UPA00048">
    <property type="reaction ID" value="UER00073"/>
</dbReference>
<keyword evidence="19" id="KW-1185">Reference proteome</keyword>
<dbReference type="UniPathway" id="UPA00047">
    <property type="reaction ID" value="UER00058"/>
</dbReference>
<comment type="catalytic activity">
    <reaction evidence="12 17">
        <text>L-valine + 2-oxoglutarate = 3-methyl-2-oxobutanoate + L-glutamate</text>
        <dbReference type="Rhea" id="RHEA:24813"/>
        <dbReference type="ChEBI" id="CHEBI:11851"/>
        <dbReference type="ChEBI" id="CHEBI:16810"/>
        <dbReference type="ChEBI" id="CHEBI:29985"/>
        <dbReference type="ChEBI" id="CHEBI:57762"/>
        <dbReference type="EC" id="2.6.1.42"/>
    </reaction>
</comment>
<gene>
    <name evidence="17" type="primary">ilvE</name>
    <name evidence="18" type="ORF">DXZ20_13720</name>
</gene>
<dbReference type="Gene3D" id="3.30.470.10">
    <property type="match status" value="1"/>
</dbReference>
<evidence type="ECO:0000313" key="19">
    <source>
        <dbReference type="Proteomes" id="UP000481033"/>
    </source>
</evidence>
<dbReference type="Gene3D" id="3.20.10.10">
    <property type="entry name" value="D-amino Acid Aminotransferase, subunit A, domain 2"/>
    <property type="match status" value="1"/>
</dbReference>
<comment type="pathway">
    <text evidence="5 17">Amino-acid biosynthesis; L-leucine biosynthesis; L-leucine from 3-methyl-2-oxobutanoate: step 4/4.</text>
</comment>
<evidence type="ECO:0000256" key="1">
    <source>
        <dbReference type="ARBA" id="ARBA00001933"/>
    </source>
</evidence>
<dbReference type="RefSeq" id="WP_163698713.1">
    <property type="nucleotide sequence ID" value="NZ_QXHD01000004.1"/>
</dbReference>
<dbReference type="EC" id="2.6.1.42" evidence="17"/>
<proteinExistence type="inferred from homology"/>
<dbReference type="NCBIfam" id="NF005146">
    <property type="entry name" value="PRK06606.1"/>
    <property type="match status" value="1"/>
</dbReference>
<evidence type="ECO:0000256" key="3">
    <source>
        <dbReference type="ARBA" id="ARBA00004824"/>
    </source>
</evidence>
<keyword evidence="8 17" id="KW-0028">Amino-acid biosynthesis</keyword>
<dbReference type="GO" id="GO:0009098">
    <property type="term" value="P:L-leucine biosynthetic process"/>
    <property type="evidence" value="ECO:0007669"/>
    <property type="project" value="UniProtKB-UniPathway"/>
</dbReference>
<keyword evidence="10 16" id="KW-0663">Pyridoxal phosphate</keyword>
<evidence type="ECO:0000256" key="14">
    <source>
        <dbReference type="ARBA" id="ARBA00049229"/>
    </source>
</evidence>
<reference evidence="18 19" key="1">
    <citation type="journal article" date="2020" name="Microb. Ecol.">
        <title>Ecogenomics of the Marine Benthic Filamentous Cyanobacterium Adonisia.</title>
        <authorList>
            <person name="Walter J.M."/>
            <person name="Coutinho F.H."/>
            <person name="Leomil L."/>
            <person name="Hargreaves P.I."/>
            <person name="Campeao M.E."/>
            <person name="Vieira V.V."/>
            <person name="Silva B.S."/>
            <person name="Fistarol G.O."/>
            <person name="Salomon P.S."/>
            <person name="Sawabe T."/>
            <person name="Mino S."/>
            <person name="Hosokawa M."/>
            <person name="Miyashita H."/>
            <person name="Maruyama F."/>
            <person name="van Verk M.C."/>
            <person name="Dutilh B.E."/>
            <person name="Thompson C.C."/>
            <person name="Thompson F.L."/>
        </authorList>
    </citation>
    <scope>NUCLEOTIDE SEQUENCE [LARGE SCALE GENOMIC DNA]</scope>
    <source>
        <strain evidence="18 19">CCMR0081</strain>
    </source>
</reference>
<accession>A0A6M0RKJ2</accession>
<evidence type="ECO:0000256" key="8">
    <source>
        <dbReference type="ARBA" id="ARBA00022605"/>
    </source>
</evidence>
<evidence type="ECO:0000256" key="10">
    <source>
        <dbReference type="ARBA" id="ARBA00022898"/>
    </source>
</evidence>
<dbReference type="AlphaFoldDB" id="A0A6M0RKJ2"/>
<protein>
    <recommendedName>
        <fullName evidence="17">Branched-chain-amino-acid aminotransferase</fullName>
        <shortName evidence="17">BCAT</shortName>
        <ecNumber evidence="17">2.6.1.42</ecNumber>
    </recommendedName>
</protein>
<evidence type="ECO:0000256" key="7">
    <source>
        <dbReference type="ARBA" id="ARBA00022576"/>
    </source>
</evidence>
<evidence type="ECO:0000256" key="6">
    <source>
        <dbReference type="ARBA" id="ARBA00009320"/>
    </source>
</evidence>
<dbReference type="NCBIfam" id="TIGR01122">
    <property type="entry name" value="ilvE_I"/>
    <property type="match status" value="1"/>
</dbReference>
<dbReference type="UniPathway" id="UPA00049">
    <property type="reaction ID" value="UER00062"/>
</dbReference>
<dbReference type="SUPFAM" id="SSF56752">
    <property type="entry name" value="D-aminoacid aminotransferase-like PLP-dependent enzymes"/>
    <property type="match status" value="1"/>
</dbReference>
<organism evidence="18 19">
    <name type="scientific">Adonisia turfae CCMR0081</name>
    <dbReference type="NCBI Taxonomy" id="2292702"/>
    <lineage>
        <taxon>Bacteria</taxon>
        <taxon>Bacillati</taxon>
        <taxon>Cyanobacteriota</taxon>
        <taxon>Adonisia</taxon>
        <taxon>Adonisia turfae</taxon>
    </lineage>
</organism>
<dbReference type="InterPro" id="IPR043131">
    <property type="entry name" value="BCAT-like_N"/>
</dbReference>
<dbReference type="FunFam" id="3.20.10.10:FF:000002">
    <property type="entry name" value="D-alanine aminotransferase"/>
    <property type="match status" value="1"/>
</dbReference>
<comment type="pathway">
    <text evidence="4 17">Amino-acid biosynthesis; L-valine biosynthesis; L-valine from pyruvate: step 4/4.</text>
</comment>
<sequence length="315" mass="35002">MSITTLQRPAEAKFAAPNFLPTAYFRNQFVPFDQARISIATHALHYGTAVLGGIRGFIIDGEALIFRLEAHCQRLSNSAKFMGYHLSPDALQATLIEFVQRNQPATAFYLRPLIYTSGLGVAPRFHQVEKDLLIYGVPMGDYLARNGVRCRISSWARQEDRSQPLRGKTTAAYIASALAKTEAVESGFDEAILMNSQGKVSEASAMNLFLVRNGQLITPSFDQDILEGITRDSILTIAENLDIPVIERPVDKSELFIADEIFLSGTAAQITPVLSIENYDLPSMQPITHQLRESLQSITLGKEPHYNSWLTRVNV</sequence>
<evidence type="ECO:0000256" key="4">
    <source>
        <dbReference type="ARBA" id="ARBA00004931"/>
    </source>
</evidence>
<comment type="caution">
    <text evidence="18">The sequence shown here is derived from an EMBL/GenBank/DDBJ whole genome shotgun (WGS) entry which is preliminary data.</text>
</comment>
<evidence type="ECO:0000256" key="2">
    <source>
        <dbReference type="ARBA" id="ARBA00003109"/>
    </source>
</evidence>
<comment type="function">
    <text evidence="2 17">Acts on leucine, isoleucine and valine.</text>
</comment>
<dbReference type="InterPro" id="IPR001544">
    <property type="entry name" value="Aminotrans_IV"/>
</dbReference>
<evidence type="ECO:0000256" key="17">
    <source>
        <dbReference type="RuleBase" id="RU364094"/>
    </source>
</evidence>
<dbReference type="GO" id="GO:0009099">
    <property type="term" value="P:L-valine biosynthetic process"/>
    <property type="evidence" value="ECO:0007669"/>
    <property type="project" value="UniProtKB-UniPathway"/>
</dbReference>
<keyword evidence="11 17" id="KW-0100">Branched-chain amino acid biosynthesis</keyword>
<dbReference type="InterPro" id="IPR050571">
    <property type="entry name" value="Class-IV_PLP-Dep_Aminotrnsfr"/>
</dbReference>
<evidence type="ECO:0000256" key="5">
    <source>
        <dbReference type="ARBA" id="ARBA00005072"/>
    </source>
</evidence>
<dbReference type="PROSITE" id="PS00770">
    <property type="entry name" value="AA_TRANSFER_CLASS_4"/>
    <property type="match status" value="1"/>
</dbReference>
<dbReference type="Pfam" id="PF01063">
    <property type="entry name" value="Aminotran_4"/>
    <property type="match status" value="1"/>
</dbReference>